<dbReference type="GO" id="GO:0016491">
    <property type="term" value="F:oxidoreductase activity"/>
    <property type="evidence" value="ECO:0007669"/>
    <property type="project" value="UniProtKB-KW"/>
</dbReference>
<evidence type="ECO:0000313" key="4">
    <source>
        <dbReference type="Proteomes" id="UP000013827"/>
    </source>
</evidence>
<dbReference type="RefSeq" id="XP_005775716.1">
    <property type="nucleotide sequence ID" value="XM_005775659.1"/>
</dbReference>
<dbReference type="PaxDb" id="2903-EOD23287"/>
<dbReference type="GeneID" id="17268834"/>
<dbReference type="InterPro" id="IPR039261">
    <property type="entry name" value="FNR_nucleotide-bd"/>
</dbReference>
<name>A0A0D3JIF2_EMIH1</name>
<protein>
    <recommendedName>
        <fullName evidence="2">Ferric reductase NAD binding domain-containing protein</fullName>
    </recommendedName>
</protein>
<organism evidence="3 4">
    <name type="scientific">Emiliania huxleyi (strain CCMP1516)</name>
    <dbReference type="NCBI Taxonomy" id="280463"/>
    <lineage>
        <taxon>Eukaryota</taxon>
        <taxon>Haptista</taxon>
        <taxon>Haptophyta</taxon>
        <taxon>Prymnesiophyceae</taxon>
        <taxon>Isochrysidales</taxon>
        <taxon>Noelaerhabdaceae</taxon>
        <taxon>Emiliania</taxon>
    </lineage>
</organism>
<dbReference type="HOGENOM" id="CLU_2103305_0_0_1"/>
<keyword evidence="4" id="KW-1185">Reference proteome</keyword>
<evidence type="ECO:0000259" key="2">
    <source>
        <dbReference type="Pfam" id="PF08030"/>
    </source>
</evidence>
<dbReference type="EnsemblProtists" id="EOD23287">
    <property type="protein sequence ID" value="EOD23287"/>
    <property type="gene ID" value="EMIHUDRAFT_123711"/>
</dbReference>
<keyword evidence="1" id="KW-0560">Oxidoreductase</keyword>
<dbReference type="Pfam" id="PF08030">
    <property type="entry name" value="NAD_binding_6"/>
    <property type="match status" value="1"/>
</dbReference>
<evidence type="ECO:0000313" key="3">
    <source>
        <dbReference type="EnsemblProtists" id="EOD23287"/>
    </source>
</evidence>
<dbReference type="Gene3D" id="3.40.50.80">
    <property type="entry name" value="Nucleotide-binding domain of ferredoxin-NADP reductase (FNR) module"/>
    <property type="match status" value="1"/>
</dbReference>
<evidence type="ECO:0000256" key="1">
    <source>
        <dbReference type="ARBA" id="ARBA00023002"/>
    </source>
</evidence>
<dbReference type="InterPro" id="IPR013121">
    <property type="entry name" value="Fe_red_NAD-bd_6"/>
</dbReference>
<feature type="domain" description="Ferric reductase NAD binding" evidence="2">
    <location>
        <begin position="47"/>
        <end position="96"/>
    </location>
</feature>
<dbReference type="STRING" id="2903.R1CL06"/>
<proteinExistence type="predicted"/>
<reference evidence="4" key="1">
    <citation type="journal article" date="2013" name="Nature">
        <title>Pan genome of the phytoplankton Emiliania underpins its global distribution.</title>
        <authorList>
            <person name="Read B.A."/>
            <person name="Kegel J."/>
            <person name="Klute M.J."/>
            <person name="Kuo A."/>
            <person name="Lefebvre S.C."/>
            <person name="Maumus F."/>
            <person name="Mayer C."/>
            <person name="Miller J."/>
            <person name="Monier A."/>
            <person name="Salamov A."/>
            <person name="Young J."/>
            <person name="Aguilar M."/>
            <person name="Claverie J.M."/>
            <person name="Frickenhaus S."/>
            <person name="Gonzalez K."/>
            <person name="Herman E.K."/>
            <person name="Lin Y.C."/>
            <person name="Napier J."/>
            <person name="Ogata H."/>
            <person name="Sarno A.F."/>
            <person name="Shmutz J."/>
            <person name="Schroeder D."/>
            <person name="de Vargas C."/>
            <person name="Verret F."/>
            <person name="von Dassow P."/>
            <person name="Valentin K."/>
            <person name="Van de Peer Y."/>
            <person name="Wheeler G."/>
            <person name="Dacks J.B."/>
            <person name="Delwiche C.F."/>
            <person name="Dyhrman S.T."/>
            <person name="Glockner G."/>
            <person name="John U."/>
            <person name="Richards T."/>
            <person name="Worden A.Z."/>
            <person name="Zhang X."/>
            <person name="Grigoriev I.V."/>
            <person name="Allen A.E."/>
            <person name="Bidle K."/>
            <person name="Borodovsky M."/>
            <person name="Bowler C."/>
            <person name="Brownlee C."/>
            <person name="Cock J.M."/>
            <person name="Elias M."/>
            <person name="Gladyshev V.N."/>
            <person name="Groth M."/>
            <person name="Guda C."/>
            <person name="Hadaegh A."/>
            <person name="Iglesias-Rodriguez M.D."/>
            <person name="Jenkins J."/>
            <person name="Jones B.M."/>
            <person name="Lawson T."/>
            <person name="Leese F."/>
            <person name="Lindquist E."/>
            <person name="Lobanov A."/>
            <person name="Lomsadze A."/>
            <person name="Malik S.B."/>
            <person name="Marsh M.E."/>
            <person name="Mackinder L."/>
            <person name="Mock T."/>
            <person name="Mueller-Roeber B."/>
            <person name="Pagarete A."/>
            <person name="Parker M."/>
            <person name="Probert I."/>
            <person name="Quesneville H."/>
            <person name="Raines C."/>
            <person name="Rensing S.A."/>
            <person name="Riano-Pachon D.M."/>
            <person name="Richier S."/>
            <person name="Rokitta S."/>
            <person name="Shiraiwa Y."/>
            <person name="Soanes D.M."/>
            <person name="van der Giezen M."/>
            <person name="Wahlund T.M."/>
            <person name="Williams B."/>
            <person name="Wilson W."/>
            <person name="Wolfe G."/>
            <person name="Wurch L.L."/>
        </authorList>
    </citation>
    <scope>NUCLEOTIDE SEQUENCE</scope>
</reference>
<dbReference type="KEGG" id="ehx:EMIHUDRAFT_123711"/>
<sequence>DTSLAGIFELNTCASQLEMLRDARCHVRLRCFLVAVRYITGEVNLKSVSADEKYNQYAGRPNWNRIGQSIGDSFPTSDVGVFLCGPNAIGKQLAAMTSKMNKSDTTRRFVLHKESF</sequence>
<dbReference type="Proteomes" id="UP000013827">
    <property type="component" value="Unassembled WGS sequence"/>
</dbReference>
<accession>A0A0D3JIF2</accession>
<reference evidence="3" key="2">
    <citation type="submission" date="2024-10" db="UniProtKB">
        <authorList>
            <consortium name="EnsemblProtists"/>
        </authorList>
    </citation>
    <scope>IDENTIFICATION</scope>
</reference>
<dbReference type="AlphaFoldDB" id="A0A0D3JIF2"/>